<evidence type="ECO:0000256" key="1">
    <source>
        <dbReference type="SAM" id="MobiDB-lite"/>
    </source>
</evidence>
<gene>
    <name evidence="3" type="ORF">FHX34_1021067</name>
</gene>
<evidence type="ECO:0000313" key="4">
    <source>
        <dbReference type="Proteomes" id="UP000320239"/>
    </source>
</evidence>
<dbReference type="AlphaFoldDB" id="A0A561WKW3"/>
<keyword evidence="2" id="KW-0812">Transmembrane</keyword>
<reference evidence="3 4" key="1">
    <citation type="submission" date="2019-06" db="EMBL/GenBank/DDBJ databases">
        <title>Sequencing the genomes of 1000 actinobacteria strains.</title>
        <authorList>
            <person name="Klenk H.-P."/>
        </authorList>
    </citation>
    <scope>NUCLEOTIDE SEQUENCE [LARGE SCALE GENOMIC DNA]</scope>
    <source>
        <strain evidence="3 4">DSM 43866</strain>
    </source>
</reference>
<keyword evidence="2" id="KW-0472">Membrane</keyword>
<comment type="caution">
    <text evidence="3">The sequence shown here is derived from an EMBL/GenBank/DDBJ whole genome shotgun (WGS) entry which is preliminary data.</text>
</comment>
<accession>A0A561WKW3</accession>
<keyword evidence="4" id="KW-1185">Reference proteome</keyword>
<feature type="region of interest" description="Disordered" evidence="1">
    <location>
        <begin position="1"/>
        <end position="23"/>
    </location>
</feature>
<proteinExistence type="predicted"/>
<dbReference type="RefSeq" id="WP_122977602.1">
    <property type="nucleotide sequence ID" value="NZ_BOMX01000162.1"/>
</dbReference>
<keyword evidence="2" id="KW-1133">Transmembrane helix</keyword>
<protein>
    <submittedName>
        <fullName evidence="3">Uncharacterized protein</fullName>
    </submittedName>
</protein>
<organism evidence="3 4">
    <name type="scientific">Actinoplanes teichomyceticus</name>
    <dbReference type="NCBI Taxonomy" id="1867"/>
    <lineage>
        <taxon>Bacteria</taxon>
        <taxon>Bacillati</taxon>
        <taxon>Actinomycetota</taxon>
        <taxon>Actinomycetes</taxon>
        <taxon>Micromonosporales</taxon>
        <taxon>Micromonosporaceae</taxon>
        <taxon>Actinoplanes</taxon>
    </lineage>
</organism>
<dbReference type="Proteomes" id="UP000320239">
    <property type="component" value="Unassembled WGS sequence"/>
</dbReference>
<feature type="transmembrane region" description="Helical" evidence="2">
    <location>
        <begin position="44"/>
        <end position="61"/>
    </location>
</feature>
<evidence type="ECO:0000256" key="2">
    <source>
        <dbReference type="SAM" id="Phobius"/>
    </source>
</evidence>
<dbReference type="EMBL" id="VIWY01000002">
    <property type="protein sequence ID" value="TWG24507.1"/>
    <property type="molecule type" value="Genomic_DNA"/>
</dbReference>
<dbReference type="OrthoDB" id="9968480at2"/>
<evidence type="ECO:0000313" key="3">
    <source>
        <dbReference type="EMBL" id="TWG24507.1"/>
    </source>
</evidence>
<sequence>MTTNAPEQVRTDMDPDSSPSRLRQAVTTVRTSRPAQAVSTHRKPAAGLLALAGAAAALFLLRKRTTKPVPSGWRSAIRRR</sequence>
<name>A0A561WKW3_ACTTI</name>